<name>A0AAJ1F8X5_9HYPH</name>
<dbReference type="CDD" id="cd03293">
    <property type="entry name" value="ABC_NrtD_SsuB_transporters"/>
    <property type="match status" value="1"/>
</dbReference>
<dbReference type="PANTHER" id="PTHR42788">
    <property type="entry name" value="TAURINE IMPORT ATP-BINDING PROTEIN-RELATED"/>
    <property type="match status" value="1"/>
</dbReference>
<evidence type="ECO:0000256" key="1">
    <source>
        <dbReference type="ARBA" id="ARBA00005417"/>
    </source>
</evidence>
<evidence type="ECO:0000256" key="4">
    <source>
        <dbReference type="ARBA" id="ARBA00022840"/>
    </source>
</evidence>
<dbReference type="InterPro" id="IPR017871">
    <property type="entry name" value="ABC_transporter-like_CS"/>
</dbReference>
<comment type="similarity">
    <text evidence="1">Belongs to the ABC transporter superfamily.</text>
</comment>
<dbReference type="Pfam" id="PF00005">
    <property type="entry name" value="ABC_tran"/>
    <property type="match status" value="1"/>
</dbReference>
<dbReference type="SMART" id="SM00382">
    <property type="entry name" value="AAA"/>
    <property type="match status" value="1"/>
</dbReference>
<dbReference type="RefSeq" id="WP_250915098.1">
    <property type="nucleotide sequence ID" value="NZ_JAMXLX010000009.1"/>
</dbReference>
<dbReference type="InterPro" id="IPR003593">
    <property type="entry name" value="AAA+_ATPase"/>
</dbReference>
<gene>
    <name evidence="6" type="ORF">NBH21_22075</name>
</gene>
<dbReference type="InterPro" id="IPR003439">
    <property type="entry name" value="ABC_transporter-like_ATP-bd"/>
</dbReference>
<comment type="caution">
    <text evidence="6">The sequence shown here is derived from an EMBL/GenBank/DDBJ whole genome shotgun (WGS) entry which is preliminary data.</text>
</comment>
<keyword evidence="3" id="KW-0547">Nucleotide-binding</keyword>
<dbReference type="AlphaFoldDB" id="A0AAJ1F8X5"/>
<dbReference type="PROSITE" id="PS50893">
    <property type="entry name" value="ABC_TRANSPORTER_2"/>
    <property type="match status" value="1"/>
</dbReference>
<accession>A0AAJ1F8X5</accession>
<dbReference type="EMBL" id="JAMXLX010000009">
    <property type="protein sequence ID" value="MCO5959467.1"/>
    <property type="molecule type" value="Genomic_DNA"/>
</dbReference>
<evidence type="ECO:0000313" key="7">
    <source>
        <dbReference type="Proteomes" id="UP001155380"/>
    </source>
</evidence>
<evidence type="ECO:0000256" key="2">
    <source>
        <dbReference type="ARBA" id="ARBA00022448"/>
    </source>
</evidence>
<dbReference type="Gene3D" id="3.40.50.300">
    <property type="entry name" value="P-loop containing nucleotide triphosphate hydrolases"/>
    <property type="match status" value="1"/>
</dbReference>
<dbReference type="PANTHER" id="PTHR42788:SF19">
    <property type="entry name" value="ALIPHATIC SULFONATES IMPORT ATP-BINDING PROTEIN SSUB 2"/>
    <property type="match status" value="1"/>
</dbReference>
<dbReference type="GO" id="GO:0016887">
    <property type="term" value="F:ATP hydrolysis activity"/>
    <property type="evidence" value="ECO:0007669"/>
    <property type="project" value="InterPro"/>
</dbReference>
<dbReference type="GO" id="GO:0005524">
    <property type="term" value="F:ATP binding"/>
    <property type="evidence" value="ECO:0007669"/>
    <property type="project" value="UniProtKB-KW"/>
</dbReference>
<organism evidence="6 7">
    <name type="scientific">Ciceribacter sichuanensis</name>
    <dbReference type="NCBI Taxonomy" id="2949647"/>
    <lineage>
        <taxon>Bacteria</taxon>
        <taxon>Pseudomonadati</taxon>
        <taxon>Pseudomonadota</taxon>
        <taxon>Alphaproteobacteria</taxon>
        <taxon>Hyphomicrobiales</taxon>
        <taxon>Rhizobiaceae</taxon>
        <taxon>Ciceribacter</taxon>
    </lineage>
</organism>
<feature type="domain" description="ABC transporter" evidence="5">
    <location>
        <begin position="2"/>
        <end position="228"/>
    </location>
</feature>
<reference evidence="6" key="1">
    <citation type="submission" date="2022-06" db="EMBL/GenBank/DDBJ databases">
        <authorList>
            <person name="Sun Q."/>
        </authorList>
    </citation>
    <scope>NUCLEOTIDE SEQUENCE</scope>
    <source>
        <strain evidence="6">S101</strain>
    </source>
</reference>
<dbReference type="PROSITE" id="PS00211">
    <property type="entry name" value="ABC_TRANSPORTER_1"/>
    <property type="match status" value="1"/>
</dbReference>
<sequence>MLAIENLSKTYPNGAHALERFSLNVDRGEIVAVIGGSGCGKSTLLRLIAGLETASQGTVTVAGQPIRTPHPLVNLIFQEPRLLPWLTVAENVGFGLADAEIDARGELIEGGLRRVGLSDYANRWPKELSGGQAQRVAIARALVTRPQVLLLDEPFSALDAFTRADLQDHLLEIWATARPTMLLVTHDIDEALVLADRVVVMQPWPGRILRTIDIDLPRRRDRGSEEFAAARHDLLLVLNDSLRHRPAYARTA</sequence>
<dbReference type="SUPFAM" id="SSF52540">
    <property type="entry name" value="P-loop containing nucleoside triphosphate hydrolases"/>
    <property type="match status" value="1"/>
</dbReference>
<evidence type="ECO:0000313" key="6">
    <source>
        <dbReference type="EMBL" id="MCO5959467.1"/>
    </source>
</evidence>
<keyword evidence="2" id="KW-0813">Transport</keyword>
<proteinExistence type="inferred from homology"/>
<dbReference type="InterPro" id="IPR050166">
    <property type="entry name" value="ABC_transporter_ATP-bind"/>
</dbReference>
<protein>
    <submittedName>
        <fullName evidence="6">ABC transporter ATP-binding protein</fullName>
    </submittedName>
</protein>
<dbReference type="Proteomes" id="UP001155380">
    <property type="component" value="Unassembled WGS sequence"/>
</dbReference>
<keyword evidence="4 6" id="KW-0067">ATP-binding</keyword>
<dbReference type="InterPro" id="IPR027417">
    <property type="entry name" value="P-loop_NTPase"/>
</dbReference>
<evidence type="ECO:0000256" key="3">
    <source>
        <dbReference type="ARBA" id="ARBA00022741"/>
    </source>
</evidence>
<evidence type="ECO:0000259" key="5">
    <source>
        <dbReference type="PROSITE" id="PS50893"/>
    </source>
</evidence>